<evidence type="ECO:0000313" key="2">
    <source>
        <dbReference type="Proteomes" id="UP001164929"/>
    </source>
</evidence>
<evidence type="ECO:0000313" key="1">
    <source>
        <dbReference type="EMBL" id="KAJ6971538.1"/>
    </source>
</evidence>
<comment type="caution">
    <text evidence="1">The sequence shown here is derived from an EMBL/GenBank/DDBJ whole genome shotgun (WGS) entry which is preliminary data.</text>
</comment>
<dbReference type="Proteomes" id="UP001164929">
    <property type="component" value="Chromosome 14"/>
</dbReference>
<organism evidence="1 2">
    <name type="scientific">Populus alba x Populus x berolinensis</name>
    <dbReference type="NCBI Taxonomy" id="444605"/>
    <lineage>
        <taxon>Eukaryota</taxon>
        <taxon>Viridiplantae</taxon>
        <taxon>Streptophyta</taxon>
        <taxon>Embryophyta</taxon>
        <taxon>Tracheophyta</taxon>
        <taxon>Spermatophyta</taxon>
        <taxon>Magnoliopsida</taxon>
        <taxon>eudicotyledons</taxon>
        <taxon>Gunneridae</taxon>
        <taxon>Pentapetalae</taxon>
        <taxon>rosids</taxon>
        <taxon>fabids</taxon>
        <taxon>Malpighiales</taxon>
        <taxon>Salicaceae</taxon>
        <taxon>Saliceae</taxon>
        <taxon>Populus</taxon>
    </lineage>
</organism>
<reference evidence="1" key="1">
    <citation type="journal article" date="2023" name="Mol. Ecol. Resour.">
        <title>Chromosome-level genome assembly of a triploid poplar Populus alba 'Berolinensis'.</title>
        <authorList>
            <person name="Chen S."/>
            <person name="Yu Y."/>
            <person name="Wang X."/>
            <person name="Wang S."/>
            <person name="Zhang T."/>
            <person name="Zhou Y."/>
            <person name="He R."/>
            <person name="Meng N."/>
            <person name="Wang Y."/>
            <person name="Liu W."/>
            <person name="Liu Z."/>
            <person name="Liu J."/>
            <person name="Guo Q."/>
            <person name="Huang H."/>
            <person name="Sederoff R.R."/>
            <person name="Wang G."/>
            <person name="Qu G."/>
            <person name="Chen S."/>
        </authorList>
    </citation>
    <scope>NUCLEOTIDE SEQUENCE</scope>
    <source>
        <strain evidence="1">SC-2020</strain>
    </source>
</reference>
<dbReference type="AlphaFoldDB" id="A0AAD6LQV2"/>
<keyword evidence="2" id="KW-1185">Reference proteome</keyword>
<sequence>MKLPGMNLTCLNSELMMIHAGKGSRSENNNSVIGCMN</sequence>
<name>A0AAD6LQV2_9ROSI</name>
<protein>
    <submittedName>
        <fullName evidence="1">Uncharacterized protein</fullName>
    </submittedName>
</protein>
<proteinExistence type="predicted"/>
<gene>
    <name evidence="1" type="ORF">NC653_032146</name>
</gene>
<accession>A0AAD6LQV2</accession>
<dbReference type="EMBL" id="JAQIZT010000014">
    <property type="protein sequence ID" value="KAJ6971538.1"/>
    <property type="molecule type" value="Genomic_DNA"/>
</dbReference>